<gene>
    <name evidence="1" type="ORF">GXM_05555</name>
</gene>
<sequence length="40" mass="4415">MGSSLVGGDLVATTAVYPRPYCWERTLFLSEDSSIRVSSY</sequence>
<dbReference type="KEGG" id="nsh:GXM_05555"/>
<evidence type="ECO:0000313" key="1">
    <source>
        <dbReference type="EMBL" id="QFS48063.1"/>
    </source>
</evidence>
<dbReference type="EMBL" id="CP045226">
    <property type="protein sequence ID" value="QFS48063.1"/>
    <property type="molecule type" value="Genomic_DNA"/>
</dbReference>
<keyword evidence="2" id="KW-1185">Reference proteome</keyword>
<reference evidence="1 2" key="1">
    <citation type="submission" date="2019-10" db="EMBL/GenBank/DDBJ databases">
        <title>Genomic and transcriptomic insights into the perfect genentic adaptation of a filamentous nitrogen-fixing cyanobacterium to rice fields.</title>
        <authorList>
            <person name="Chen Z."/>
        </authorList>
    </citation>
    <scope>NUCLEOTIDE SEQUENCE [LARGE SCALE GENOMIC DNA]</scope>
    <source>
        <strain evidence="1">CCNUC1</strain>
    </source>
</reference>
<evidence type="ECO:0000313" key="2">
    <source>
        <dbReference type="Proteomes" id="UP000326678"/>
    </source>
</evidence>
<organism evidence="1 2">
    <name type="scientific">Nostoc sphaeroides CCNUC1</name>
    <dbReference type="NCBI Taxonomy" id="2653204"/>
    <lineage>
        <taxon>Bacteria</taxon>
        <taxon>Bacillati</taxon>
        <taxon>Cyanobacteriota</taxon>
        <taxon>Cyanophyceae</taxon>
        <taxon>Nostocales</taxon>
        <taxon>Nostocaceae</taxon>
        <taxon>Nostoc</taxon>
    </lineage>
</organism>
<proteinExistence type="predicted"/>
<dbReference type="Proteomes" id="UP000326678">
    <property type="component" value="Chromosome Gxm1"/>
</dbReference>
<accession>A0A5P8W5P1</accession>
<dbReference type="AlphaFoldDB" id="A0A5P8W5P1"/>
<name>A0A5P8W5P1_9NOSO</name>
<protein>
    <submittedName>
        <fullName evidence="1">Uncharacterized protein</fullName>
    </submittedName>
</protein>